<organism evidence="3 4">
    <name type="scientific">Musa acuminata subsp. malaccensis</name>
    <name type="common">Wild banana</name>
    <name type="synonym">Musa malaccensis</name>
    <dbReference type="NCBI Taxonomy" id="214687"/>
    <lineage>
        <taxon>Eukaryota</taxon>
        <taxon>Viridiplantae</taxon>
        <taxon>Streptophyta</taxon>
        <taxon>Embryophyta</taxon>
        <taxon>Tracheophyta</taxon>
        <taxon>Spermatophyta</taxon>
        <taxon>Magnoliopsida</taxon>
        <taxon>Liliopsida</taxon>
        <taxon>Zingiberales</taxon>
        <taxon>Musaceae</taxon>
        <taxon>Musa</taxon>
    </lineage>
</organism>
<dbReference type="InParanoid" id="A0A804IW80"/>
<dbReference type="EnsemblPlants" id="Ma04_t31760.1">
    <property type="protein sequence ID" value="Ma04_p31760.1"/>
    <property type="gene ID" value="Ma04_g31760"/>
</dbReference>
<evidence type="ECO:0000313" key="4">
    <source>
        <dbReference type="Proteomes" id="UP000012960"/>
    </source>
</evidence>
<reference evidence="3" key="2">
    <citation type="submission" date="2021-05" db="UniProtKB">
        <authorList>
            <consortium name="EnsemblPlants"/>
        </authorList>
    </citation>
    <scope>IDENTIFICATION</scope>
    <source>
        <strain evidence="3">subsp. malaccensis</strain>
    </source>
</reference>
<accession>A0A804IW80</accession>
<keyword evidence="1" id="KW-0732">Signal</keyword>
<feature type="chain" id="PRO_5036219821" evidence="1">
    <location>
        <begin position="22"/>
        <end position="125"/>
    </location>
</feature>
<reference evidence="2" key="1">
    <citation type="submission" date="2021-03" db="EMBL/GenBank/DDBJ databases">
        <authorList>
            <consortium name="Genoscope - CEA"/>
            <person name="William W."/>
        </authorList>
    </citation>
    <scope>NUCLEOTIDE SEQUENCE</scope>
    <source>
        <strain evidence="2">Doubled-haploid Pahang</strain>
    </source>
</reference>
<evidence type="ECO:0000313" key="3">
    <source>
        <dbReference type="EnsemblPlants" id="Ma04_p31760.1"/>
    </source>
</evidence>
<keyword evidence="4" id="KW-1185">Reference proteome</keyword>
<feature type="signal peptide" evidence="1">
    <location>
        <begin position="1"/>
        <end position="21"/>
    </location>
</feature>
<dbReference type="AlphaFoldDB" id="A0A804IW80"/>
<name>A0A804IW80_MUSAM</name>
<evidence type="ECO:0000313" key="2">
    <source>
        <dbReference type="EMBL" id="CAG1843983.1"/>
    </source>
</evidence>
<protein>
    <submittedName>
        <fullName evidence="2">(wild Malaysian banana) hypothetical protein</fullName>
    </submittedName>
</protein>
<dbReference type="EMBL" id="HG996469">
    <property type="protein sequence ID" value="CAG1843983.1"/>
    <property type="molecule type" value="Genomic_DNA"/>
</dbReference>
<gene>
    <name evidence="2" type="ORF">GSMUA_137780.1</name>
</gene>
<evidence type="ECO:0000256" key="1">
    <source>
        <dbReference type="SAM" id="SignalP"/>
    </source>
</evidence>
<proteinExistence type="predicted"/>
<dbReference type="Gramene" id="Ma04_t31760.1">
    <property type="protein sequence ID" value="Ma04_p31760.1"/>
    <property type="gene ID" value="Ma04_g31760"/>
</dbReference>
<dbReference type="Proteomes" id="UP000012960">
    <property type="component" value="Unplaced"/>
</dbReference>
<sequence length="125" mass="14714">MLKSHLIGFSFLLLLLPLGGGERERERERIRECVCERERERERERDQISRGYQEQTLTKLFSVGGGVKTTSPAKDLREEYAKNTVFSPTEDSIVHEKEKRRKAKPFMTWTRKLECKEKRSSIGIR</sequence>